<evidence type="ECO:0000313" key="3">
    <source>
        <dbReference type="Proteomes" id="UP000239322"/>
    </source>
</evidence>
<dbReference type="RefSeq" id="WP_105868461.1">
    <property type="nucleotide sequence ID" value="NZ_PVLV01000121.1"/>
</dbReference>
<dbReference type="InterPro" id="IPR011604">
    <property type="entry name" value="PDDEXK-like_dom_sf"/>
</dbReference>
<accession>A0A2S9PY59</accession>
<feature type="compositionally biased region" description="Low complexity" evidence="1">
    <location>
        <begin position="47"/>
        <end position="66"/>
    </location>
</feature>
<dbReference type="Gene3D" id="3.90.320.10">
    <property type="match status" value="1"/>
</dbReference>
<protein>
    <submittedName>
        <fullName evidence="2">Uncharacterized protein</fullName>
    </submittedName>
</protein>
<sequence>MTQIECHVCGKRLVPTVTGKYRKHNQKGQTEPCPTSGTVVPEEQDADSATSSTPSIPSTPATGATALPGASEYAENLNRIASNQAEEFRAEVGARLSQFSQPARDPDAGEQIRLFSQPAAFKAPKVDVRPMTDLGLEITARLKEMFHGYSNRQERSQQKALGPSEIGSPCDRRLAMSLMRLPRVNPGGDGWASFVGTCVHVGLAEMFTWADAGSGRYAVEVPLTFYSPFVPRGTADLLDRVLFMIDDHKLMGKWSRNKLKSSGPSPTYRVQAHTYAYGARKRGERIEHVAIIGWPRDESSLEDLYVWTEPYNPKVALDALARVDALAERLKGCTETLGLHNDGCSCPSDAEKAMALPFNNSDCRYCPFYMPGAQASGNGMCNGKS</sequence>
<comment type="caution">
    <text evidence="2">The sequence shown here is derived from an EMBL/GenBank/DDBJ whole genome shotgun (WGS) entry which is preliminary data.</text>
</comment>
<reference evidence="2 3" key="1">
    <citation type="submission" date="2018-03" db="EMBL/GenBank/DDBJ databases">
        <title>Novel Streptomyces sp. from soil.</title>
        <authorList>
            <person name="Tan G.Y.A."/>
            <person name="Lee Z.Y."/>
        </authorList>
    </citation>
    <scope>NUCLEOTIDE SEQUENCE [LARGE SCALE GENOMIC DNA]</scope>
    <source>
        <strain evidence="2 3">ST5x</strain>
    </source>
</reference>
<evidence type="ECO:0000313" key="2">
    <source>
        <dbReference type="EMBL" id="PRH79345.1"/>
    </source>
</evidence>
<dbReference type="OrthoDB" id="5140755at2"/>
<dbReference type="EMBL" id="PVLV01000121">
    <property type="protein sequence ID" value="PRH79345.1"/>
    <property type="molecule type" value="Genomic_DNA"/>
</dbReference>
<dbReference type="AlphaFoldDB" id="A0A2S9PY59"/>
<keyword evidence="3" id="KW-1185">Reference proteome</keyword>
<gene>
    <name evidence="2" type="ORF">C6N75_09680</name>
</gene>
<evidence type="ECO:0000256" key="1">
    <source>
        <dbReference type="SAM" id="MobiDB-lite"/>
    </source>
</evidence>
<dbReference type="Proteomes" id="UP000239322">
    <property type="component" value="Unassembled WGS sequence"/>
</dbReference>
<feature type="region of interest" description="Disordered" evidence="1">
    <location>
        <begin position="20"/>
        <end position="66"/>
    </location>
</feature>
<proteinExistence type="predicted"/>
<name>A0A2S9PY59_9ACTN</name>
<organism evidence="2 3">
    <name type="scientific">Streptomyces solincola</name>
    <dbReference type="NCBI Taxonomy" id="2100817"/>
    <lineage>
        <taxon>Bacteria</taxon>
        <taxon>Bacillati</taxon>
        <taxon>Actinomycetota</taxon>
        <taxon>Actinomycetes</taxon>
        <taxon>Kitasatosporales</taxon>
        <taxon>Streptomycetaceae</taxon>
        <taxon>Streptomyces</taxon>
    </lineage>
</organism>
<feature type="compositionally biased region" description="Polar residues" evidence="1">
    <location>
        <begin position="27"/>
        <end position="38"/>
    </location>
</feature>